<dbReference type="SUPFAM" id="SSF56300">
    <property type="entry name" value="Metallo-dependent phosphatases"/>
    <property type="match status" value="1"/>
</dbReference>
<dbReference type="AlphaFoldDB" id="A0A1U8BAA0"/>
<dbReference type="Gene3D" id="3.60.21.10">
    <property type="match status" value="1"/>
</dbReference>
<evidence type="ECO:0000259" key="2">
    <source>
        <dbReference type="Pfam" id="PF00149"/>
    </source>
</evidence>
<dbReference type="GeneID" id="104608896"/>
<dbReference type="InParanoid" id="A0A1U8BAA0"/>
<dbReference type="RefSeq" id="XP_010273324.1">
    <property type="nucleotide sequence ID" value="XM_010275022.2"/>
</dbReference>
<dbReference type="OMA" id="TYWVPVY"/>
<feature type="domain" description="Calcineurin-like phosphoesterase" evidence="2">
    <location>
        <begin position="87"/>
        <end position="358"/>
    </location>
</feature>
<evidence type="ECO:0000313" key="4">
    <source>
        <dbReference type="RefSeq" id="XP_010273324.1"/>
    </source>
</evidence>
<organism evidence="3 4">
    <name type="scientific">Nelumbo nucifera</name>
    <name type="common">Sacred lotus</name>
    <dbReference type="NCBI Taxonomy" id="4432"/>
    <lineage>
        <taxon>Eukaryota</taxon>
        <taxon>Viridiplantae</taxon>
        <taxon>Streptophyta</taxon>
        <taxon>Embryophyta</taxon>
        <taxon>Tracheophyta</taxon>
        <taxon>Spermatophyta</taxon>
        <taxon>Magnoliopsida</taxon>
        <taxon>Proteales</taxon>
        <taxon>Nelumbonaceae</taxon>
        <taxon>Nelumbo</taxon>
    </lineage>
</organism>
<dbReference type="GO" id="GO:0016788">
    <property type="term" value="F:hydrolase activity, acting on ester bonds"/>
    <property type="evidence" value="ECO:0000318"/>
    <property type="project" value="GO_Central"/>
</dbReference>
<dbReference type="PANTHER" id="PTHR32440">
    <property type="entry name" value="PHOSPHATASE DCR2-RELATED-RELATED"/>
    <property type="match status" value="1"/>
</dbReference>
<dbReference type="PANTHER" id="PTHR32440:SF11">
    <property type="entry name" value="METALLOPHOSPHOESTERASE DOMAIN-CONTAINING PROTEIN"/>
    <property type="match status" value="1"/>
</dbReference>
<dbReference type="CDD" id="cd07383">
    <property type="entry name" value="MPP_Dcr2"/>
    <property type="match status" value="1"/>
</dbReference>
<protein>
    <submittedName>
        <fullName evidence="4">Probable inactive purple acid phosphatase 16</fullName>
    </submittedName>
</protein>
<dbReference type="PIRSF" id="PIRSF030250">
    <property type="entry name" value="Ptase_At2g46880"/>
    <property type="match status" value="1"/>
</dbReference>
<dbReference type="KEGG" id="nnu:104608896"/>
<reference evidence="4" key="1">
    <citation type="submission" date="2025-08" db="UniProtKB">
        <authorList>
            <consortium name="RefSeq"/>
        </authorList>
    </citation>
    <scope>IDENTIFICATION</scope>
</reference>
<sequence>MLWMLLSLCLVTRSFWSYNSKHIPVMPVTNCTMGSSSCCFAVCAFICVSLLVAGVDGRGLNHGEGQETFLLRTRPQKSLQFSSCSSFKIALFADLHYGENAWTDWGPLQDVKSNKVMSTILDEETPDFVIYLGDVITANNLPIANASLYWDQAISPTRARGVPWATVFGNHDDAAFVWPIDWFSASGIPQVHCSPENSPFPETEECSFKGTQRLELMRNEIECNMLSYSSDGPKELWPSVSNYVLKVSSSGDQELPVAFLYFLDSGGGSYPEVISSAQARWFQQKSQEINPDLRVPEMVFWHIPSKAYKKVAPKFLIHKPCVGSINKERVAAQEVEMGVMESLVNRSSVKAVFVGHNHGLDWCCPYEKLWLCFARHTGYGGYGNWPRGARIIELTQKPFSIKSWIRMEDGTKHSEVILSS</sequence>
<dbReference type="InterPro" id="IPR029052">
    <property type="entry name" value="Metallo-depent_PP-like"/>
</dbReference>
<feature type="chain" id="PRO_5010552606" evidence="1">
    <location>
        <begin position="17"/>
        <end position="420"/>
    </location>
</feature>
<accession>A0A1U8BAA0</accession>
<keyword evidence="1" id="KW-0732">Signal</keyword>
<dbReference type="InterPro" id="IPR004843">
    <property type="entry name" value="Calcineurin-like_PHP"/>
</dbReference>
<dbReference type="FunCoup" id="A0A1U8BAA0">
    <property type="interactions" value="12"/>
</dbReference>
<dbReference type="STRING" id="4432.A0A1U8BAA0"/>
<evidence type="ECO:0000256" key="1">
    <source>
        <dbReference type="SAM" id="SignalP"/>
    </source>
</evidence>
<evidence type="ECO:0000313" key="3">
    <source>
        <dbReference type="Proteomes" id="UP000189703"/>
    </source>
</evidence>
<keyword evidence="3" id="KW-1185">Reference proteome</keyword>
<dbReference type="Pfam" id="PF00149">
    <property type="entry name" value="Metallophos"/>
    <property type="match status" value="1"/>
</dbReference>
<dbReference type="Proteomes" id="UP000189703">
    <property type="component" value="Unplaced"/>
</dbReference>
<dbReference type="eggNOG" id="KOG1432">
    <property type="taxonomic scope" value="Eukaryota"/>
</dbReference>
<dbReference type="OrthoDB" id="783096at2759"/>
<feature type="signal peptide" evidence="1">
    <location>
        <begin position="1"/>
        <end position="16"/>
    </location>
</feature>
<name>A0A1U8BAA0_NELNU</name>
<gene>
    <name evidence="4" type="primary">LOC104608896</name>
</gene>
<dbReference type="InterPro" id="IPR011230">
    <property type="entry name" value="PAP14/16/28/29"/>
</dbReference>
<proteinExistence type="predicted"/>